<dbReference type="InterPro" id="IPR009569">
    <property type="entry name" value="AA_synth_put"/>
</dbReference>
<organism evidence="1 2">
    <name type="scientific">Microvirga aerophila</name>
    <dbReference type="NCBI Taxonomy" id="670291"/>
    <lineage>
        <taxon>Bacteria</taxon>
        <taxon>Pseudomonadati</taxon>
        <taxon>Pseudomonadota</taxon>
        <taxon>Alphaproteobacteria</taxon>
        <taxon>Hyphomicrobiales</taxon>
        <taxon>Methylobacteriaceae</taxon>
        <taxon>Microvirga</taxon>
    </lineage>
</organism>
<name>A0A512BYG6_9HYPH</name>
<dbReference type="InterPro" id="IPR035936">
    <property type="entry name" value="BB2672"/>
</dbReference>
<comment type="caution">
    <text evidence="1">The sequence shown here is derived from an EMBL/GenBank/DDBJ whole genome shotgun (WGS) entry which is preliminary data.</text>
</comment>
<dbReference type="EMBL" id="BJYU01000084">
    <property type="protein sequence ID" value="GEO16996.1"/>
    <property type="molecule type" value="Genomic_DNA"/>
</dbReference>
<dbReference type="Pfam" id="PF06684">
    <property type="entry name" value="AA_synth"/>
    <property type="match status" value="1"/>
</dbReference>
<dbReference type="Gene3D" id="3.30.1330.110">
    <property type="entry name" value="BB2672"/>
    <property type="match status" value="1"/>
</dbReference>
<dbReference type="SUPFAM" id="SSF160519">
    <property type="entry name" value="BB2672-like"/>
    <property type="match status" value="1"/>
</dbReference>
<keyword evidence="2" id="KW-1185">Reference proteome</keyword>
<evidence type="ECO:0008006" key="3">
    <source>
        <dbReference type="Google" id="ProtNLM"/>
    </source>
</evidence>
<proteinExistence type="predicted"/>
<reference evidence="1 2" key="1">
    <citation type="submission" date="2019-07" db="EMBL/GenBank/DDBJ databases">
        <title>Whole genome shotgun sequence of Microvirga aerophila NBRC 106136.</title>
        <authorList>
            <person name="Hosoyama A."/>
            <person name="Uohara A."/>
            <person name="Ohji S."/>
            <person name="Ichikawa N."/>
        </authorList>
    </citation>
    <scope>NUCLEOTIDE SEQUENCE [LARGE SCALE GENOMIC DNA]</scope>
    <source>
        <strain evidence="1 2">NBRC 106136</strain>
    </source>
</reference>
<protein>
    <recommendedName>
        <fullName evidence="3">Peptide synthetase</fullName>
    </recommendedName>
</protein>
<evidence type="ECO:0000313" key="1">
    <source>
        <dbReference type="EMBL" id="GEO16996.1"/>
    </source>
</evidence>
<gene>
    <name evidence="1" type="ORF">MAE02_46920</name>
</gene>
<sequence>MLLRKLVFVTEEITAEAKQEHNRAVRRAAALAIIANPFSGQSVEDLSRLFDIGADLGRDIMPRLAEMLGRPAIAYGKGALVGLNGDLEHGAALIHPKLGQPMRAAVGGGEAIIPSNCKVAPAGATLDVPLGHKDNVWSFDHLETLTVSVPDAPRPDEILIVMALSDSGRPWPRVGKGRAA</sequence>
<evidence type="ECO:0000313" key="2">
    <source>
        <dbReference type="Proteomes" id="UP000321085"/>
    </source>
</evidence>
<dbReference type="AlphaFoldDB" id="A0A512BYG6"/>
<accession>A0A512BYG6</accession>
<dbReference type="Proteomes" id="UP000321085">
    <property type="component" value="Unassembled WGS sequence"/>
</dbReference>